<evidence type="ECO:0000313" key="2">
    <source>
        <dbReference type="Proteomes" id="UP000347681"/>
    </source>
</evidence>
<gene>
    <name evidence="1" type="ORF">F2Y61_25230</name>
</gene>
<name>A0A5M5ZLM0_9BACT</name>
<accession>A0A5M5ZLM0</accession>
<proteinExistence type="predicted"/>
<feature type="non-terminal residue" evidence="1">
    <location>
        <position position="180"/>
    </location>
</feature>
<protein>
    <submittedName>
        <fullName evidence="1">Uncharacterized protein</fullName>
    </submittedName>
</protein>
<evidence type="ECO:0000313" key="1">
    <source>
        <dbReference type="EMBL" id="KAA5377504.1"/>
    </source>
</evidence>
<sequence length="180" mass="20458">MAKERRAERSYSPIATNTGIGMLSREILESKVNALLDYWKENEAFGWGRNRCDNVNFIHLPTQVYETESGGLRFILWNLIRGFSGHYECVVDVNTFNYSVKQHSDYGSLTWTTPAKDHSIYKAEDLSNEQRLEIEASIALTIIKCKLVEQNFGRIGGVGKHWQLHIRGETSSGDLGISLM</sequence>
<reference evidence="1 2" key="1">
    <citation type="journal article" date="2019" name="Nat. Med.">
        <title>A library of human gut bacterial isolates paired with longitudinal multiomics data enables mechanistic microbiome research.</title>
        <authorList>
            <person name="Poyet M."/>
            <person name="Groussin M."/>
            <person name="Gibbons S.M."/>
            <person name="Avila-Pacheco J."/>
            <person name="Jiang X."/>
            <person name="Kearney S.M."/>
            <person name="Perrotta A.R."/>
            <person name="Berdy B."/>
            <person name="Zhao S."/>
            <person name="Lieberman T.D."/>
            <person name="Swanson P.K."/>
            <person name="Smith M."/>
            <person name="Roesemann S."/>
            <person name="Alexander J.E."/>
            <person name="Rich S.A."/>
            <person name="Livny J."/>
            <person name="Vlamakis H."/>
            <person name="Clish C."/>
            <person name="Bullock K."/>
            <person name="Deik A."/>
            <person name="Scott J."/>
            <person name="Pierce K.A."/>
            <person name="Xavier R.J."/>
            <person name="Alm E.J."/>
        </authorList>
    </citation>
    <scope>NUCLEOTIDE SEQUENCE [LARGE SCALE GENOMIC DNA]</scope>
    <source>
        <strain evidence="1 2">BIOML-A5</strain>
    </source>
</reference>
<comment type="caution">
    <text evidence="1">The sequence shown here is derived from an EMBL/GenBank/DDBJ whole genome shotgun (WGS) entry which is preliminary data.</text>
</comment>
<dbReference type="EMBL" id="VVZB01000204">
    <property type="protein sequence ID" value="KAA5377504.1"/>
    <property type="molecule type" value="Genomic_DNA"/>
</dbReference>
<dbReference type="RefSeq" id="WP_149941598.1">
    <property type="nucleotide sequence ID" value="NZ_VVZB01000204.1"/>
</dbReference>
<organism evidence="1 2">
    <name type="scientific">Phocaeicola dorei</name>
    <dbReference type="NCBI Taxonomy" id="357276"/>
    <lineage>
        <taxon>Bacteria</taxon>
        <taxon>Pseudomonadati</taxon>
        <taxon>Bacteroidota</taxon>
        <taxon>Bacteroidia</taxon>
        <taxon>Bacteroidales</taxon>
        <taxon>Bacteroidaceae</taxon>
        <taxon>Phocaeicola</taxon>
    </lineage>
</organism>
<dbReference type="Proteomes" id="UP000347681">
    <property type="component" value="Unassembled WGS sequence"/>
</dbReference>
<dbReference type="AlphaFoldDB" id="A0A5M5ZLM0"/>